<accession>A0A364K7C9</accession>
<dbReference type="RefSeq" id="WP_113657795.1">
    <property type="nucleotide sequence ID" value="NZ_KZ845664.1"/>
</dbReference>
<evidence type="ECO:0000313" key="3">
    <source>
        <dbReference type="Proteomes" id="UP000251213"/>
    </source>
</evidence>
<keyword evidence="3" id="KW-1185">Reference proteome</keyword>
<name>A0A364K7C9_9BACL</name>
<dbReference type="SUPFAM" id="SSF75011">
    <property type="entry name" value="3-carboxy-cis,cis-mucoante lactonizing enzyme"/>
    <property type="match status" value="1"/>
</dbReference>
<protein>
    <submittedName>
        <fullName evidence="2">Uncharacterized protein</fullName>
    </submittedName>
</protein>
<sequence length="313" mass="35120">MKRSLAILTSLSLLVCLQLPSTTVAGAGKYDHFKKTFKKGPQIPGTSKDSYKWVPQGLTYYPQKKWMLTSSYWHDAKKKTKKPSTISIIDLPSKKFLRNFYLLEPNGSKHMGHVGGITVSNNYLWIASSVSGGSYLYRISISKVEKAKDGVSVKADKKFKVPTSSTITSKNGQLWIGQYTKGASCAYDNKKTSNLYRYSVDSKGNIKLVTQYKIPDQVQGMMITDDQFFFSRSCGRKNESYLSIYNKSNGGPGGLKKSIRMLPMSEGIVQVGSNMYVNFESWSPLYRLGEDGNGKAVEPTKYIHYVHIKTVQR</sequence>
<dbReference type="AlphaFoldDB" id="A0A364K7C9"/>
<dbReference type="OrthoDB" id="9772095at2"/>
<reference evidence="2 3" key="2">
    <citation type="submission" date="2018-06" db="EMBL/GenBank/DDBJ databases">
        <authorList>
            <person name="Zhirakovskaya E."/>
        </authorList>
    </citation>
    <scope>NUCLEOTIDE SEQUENCE [LARGE SCALE GENOMIC DNA]</scope>
    <source>
        <strain evidence="2 3">FBKL4.011</strain>
    </source>
</reference>
<comment type="caution">
    <text evidence="2">The sequence shown here is derived from an EMBL/GenBank/DDBJ whole genome shotgun (WGS) entry which is preliminary data.</text>
</comment>
<evidence type="ECO:0000313" key="2">
    <source>
        <dbReference type="EMBL" id="RAL26110.1"/>
    </source>
</evidence>
<keyword evidence="1" id="KW-0732">Signal</keyword>
<evidence type="ECO:0000256" key="1">
    <source>
        <dbReference type="SAM" id="SignalP"/>
    </source>
</evidence>
<dbReference type="EMBL" id="QJKK01000002">
    <property type="protein sequence ID" value="RAL26110.1"/>
    <property type="molecule type" value="Genomic_DNA"/>
</dbReference>
<feature type="chain" id="PRO_5016644129" evidence="1">
    <location>
        <begin position="27"/>
        <end position="313"/>
    </location>
</feature>
<feature type="signal peptide" evidence="1">
    <location>
        <begin position="1"/>
        <end position="26"/>
    </location>
</feature>
<dbReference type="Proteomes" id="UP000251213">
    <property type="component" value="Unassembled WGS sequence"/>
</dbReference>
<gene>
    <name evidence="2" type="ORF">DL897_03655</name>
</gene>
<organism evidence="2 3">
    <name type="scientific">Thermoflavimicrobium daqui</name>
    <dbReference type="NCBI Taxonomy" id="2137476"/>
    <lineage>
        <taxon>Bacteria</taxon>
        <taxon>Bacillati</taxon>
        <taxon>Bacillota</taxon>
        <taxon>Bacilli</taxon>
        <taxon>Bacillales</taxon>
        <taxon>Thermoactinomycetaceae</taxon>
        <taxon>Thermoflavimicrobium</taxon>
    </lineage>
</organism>
<reference evidence="2 3" key="1">
    <citation type="submission" date="2018-06" db="EMBL/GenBank/DDBJ databases">
        <title>Thermoflavimicrobium daqus sp. nov., a thermophilic microbe isolated from Moutai-flavour Daqu.</title>
        <authorList>
            <person name="Wang X."/>
            <person name="Zhou H."/>
        </authorList>
    </citation>
    <scope>NUCLEOTIDE SEQUENCE [LARGE SCALE GENOMIC DNA]</scope>
    <source>
        <strain evidence="2 3">FBKL4.011</strain>
    </source>
</reference>
<proteinExistence type="predicted"/>